<evidence type="ECO:0000313" key="2">
    <source>
        <dbReference type="Proteomes" id="UP001196843"/>
    </source>
</evidence>
<sequence length="156" mass="16932">MTRSADGEVVLHTYPEAPWLPRGGRADVIRGTTPPTPMCLVRVLIVSGGHAFCVRRDGVGKLDLLTRLVDADDPFGHRAIGELMAEVIGPDGRARFVGAVRNTVVSAAPDYPWPTPLAYFGVWRVEGVPVVDGVWLPLCDGSPLAERHWFPLVRGV</sequence>
<reference evidence="1 2" key="1">
    <citation type="journal article" date="2021" name="MBio">
        <title>Poor Competitiveness of Bradyrhizobium in Pigeon Pea Root Colonization in Indian Soils.</title>
        <authorList>
            <person name="Chalasani D."/>
            <person name="Basu A."/>
            <person name="Pullabhotla S.V.S.R.N."/>
            <person name="Jorrin B."/>
            <person name="Neal A.L."/>
            <person name="Poole P.S."/>
            <person name="Podile A.R."/>
            <person name="Tkacz A."/>
        </authorList>
    </citation>
    <scope>NUCLEOTIDE SEQUENCE [LARGE SCALE GENOMIC DNA]</scope>
    <source>
        <strain evidence="1 2">HU14</strain>
    </source>
</reference>
<organism evidence="1 2">
    <name type="scientific">Microbacterium jejuense</name>
    <dbReference type="NCBI Taxonomy" id="1263637"/>
    <lineage>
        <taxon>Bacteria</taxon>
        <taxon>Bacillati</taxon>
        <taxon>Actinomycetota</taxon>
        <taxon>Actinomycetes</taxon>
        <taxon>Micrococcales</taxon>
        <taxon>Microbacteriaceae</taxon>
        <taxon>Microbacterium</taxon>
    </lineage>
</organism>
<proteinExistence type="predicted"/>
<gene>
    <name evidence="1" type="ORF">JNB62_07105</name>
</gene>
<dbReference type="GO" id="GO:0016787">
    <property type="term" value="F:hydrolase activity"/>
    <property type="evidence" value="ECO:0007669"/>
    <property type="project" value="UniProtKB-KW"/>
</dbReference>
<protein>
    <submittedName>
        <fullName evidence="1">NUDIX hydrolase</fullName>
    </submittedName>
</protein>
<keyword evidence="1" id="KW-0378">Hydrolase</keyword>
<dbReference type="EMBL" id="JAEUAW010000004">
    <property type="protein sequence ID" value="MBW9093445.1"/>
    <property type="molecule type" value="Genomic_DNA"/>
</dbReference>
<keyword evidence="2" id="KW-1185">Reference proteome</keyword>
<dbReference type="RefSeq" id="WP_220300165.1">
    <property type="nucleotide sequence ID" value="NZ_JAEUAW010000004.1"/>
</dbReference>
<dbReference type="Proteomes" id="UP001196843">
    <property type="component" value="Unassembled WGS sequence"/>
</dbReference>
<name>A0ABS7HLZ6_9MICO</name>
<evidence type="ECO:0000313" key="1">
    <source>
        <dbReference type="EMBL" id="MBW9093445.1"/>
    </source>
</evidence>
<accession>A0ABS7HLZ6</accession>
<comment type="caution">
    <text evidence="1">The sequence shown here is derived from an EMBL/GenBank/DDBJ whole genome shotgun (WGS) entry which is preliminary data.</text>
</comment>